<evidence type="ECO:0000313" key="1">
    <source>
        <dbReference type="EMBL" id="KAJ9125651.1"/>
    </source>
</evidence>
<dbReference type="Proteomes" id="UP001243375">
    <property type="component" value="Unassembled WGS sequence"/>
</dbReference>
<dbReference type="EMBL" id="JASBWU010000001">
    <property type="protein sequence ID" value="KAJ9125651.1"/>
    <property type="molecule type" value="Genomic_DNA"/>
</dbReference>
<proteinExistence type="predicted"/>
<gene>
    <name evidence="1" type="ORF">QFC22_000613</name>
</gene>
<name>A0ACC2XRL3_9TREE</name>
<comment type="caution">
    <text evidence="1">The sequence shown here is derived from an EMBL/GenBank/DDBJ whole genome shotgun (WGS) entry which is preliminary data.</text>
</comment>
<protein>
    <submittedName>
        <fullName evidence="1">Uncharacterized protein</fullName>
    </submittedName>
</protein>
<organism evidence="1 2">
    <name type="scientific">Naganishia vaughanmartiniae</name>
    <dbReference type="NCBI Taxonomy" id="1424756"/>
    <lineage>
        <taxon>Eukaryota</taxon>
        <taxon>Fungi</taxon>
        <taxon>Dikarya</taxon>
        <taxon>Basidiomycota</taxon>
        <taxon>Agaricomycotina</taxon>
        <taxon>Tremellomycetes</taxon>
        <taxon>Filobasidiales</taxon>
        <taxon>Filobasidiaceae</taxon>
        <taxon>Naganishia</taxon>
    </lineage>
</organism>
<keyword evidence="2" id="KW-1185">Reference proteome</keyword>
<sequence>MGDERYDQLLMIVVFSGASTSTLLEGILAFGIQRLPRPDSDCMRLATTATYGSAIRSTRQPIIMHRSLASASHNSKSASPLAKAAADSDDTESLISELSKVSISETSEKSISALAKTSRRDSARAPFDGQEKVQSGSRTDKSNAIRGGCLVKQRPDGHGSTESTHSITETPEWRRINAGTSAAVVPPSRNDGPLESSLSAPCRPGSRRRVAQNVKKLQRYETRSHPSAASGNDTRWQGSREPNANFPFRDGSVRKSEPPLNDHKISQSIRQERSTKNAHFRRADVVTPAPTKSAYRNTSLSTKFKPITRSSKTPVHLEHPFRLLPTGTTFDIRQALHSEQVTERHPSPEYFALASKSPNAYYGNDLETDPTQSRKLLILDLNGAMLVRSKRSSNSAANTRRRVYLRPFLDSFLNFIFAPARAASSESGSVEQDLQEMRPYEAFVWSSAQPVNVDSMIRSAFGKWAIPASPDPQERVECEEWISRIERAENRPGRILGVWTRDAMDLTRQQYGRKSTTYKDLNKVFNHFRTFAPTSAERSRFYHPDPDFTPSTKSTLLIDDSTIKACMQPYNHIPIPEFDLECLRRGDVVSQNVKRGVKGEIGENGASDIYDDTIREKARLLRLVFGHSASDFFSLHANSEPLASSLSKEPPTLDGILLGVIGILSEVQDVVNLPAWIAAGGLLPDVKHTFTQDMSSRGWDNVVLVDSKSAEVNSGNSDAGMSASLRHQVPTLLPSHPDYTHWYRSPLHLLYWVRRGLVALDERGIEAR</sequence>
<accession>A0ACC2XRL3</accession>
<reference evidence="1" key="1">
    <citation type="submission" date="2023-04" db="EMBL/GenBank/DDBJ databases">
        <title>Draft Genome sequencing of Naganishia species isolated from polar environments using Oxford Nanopore Technology.</title>
        <authorList>
            <person name="Leo P."/>
            <person name="Venkateswaran K."/>
        </authorList>
    </citation>
    <scope>NUCLEOTIDE SEQUENCE</scope>
    <source>
        <strain evidence="1">MNA-CCFEE 5425</strain>
    </source>
</reference>
<evidence type="ECO:0000313" key="2">
    <source>
        <dbReference type="Proteomes" id="UP001243375"/>
    </source>
</evidence>